<organism evidence="15 16">
    <name type="scientific">Clydaea vesicula</name>
    <dbReference type="NCBI Taxonomy" id="447962"/>
    <lineage>
        <taxon>Eukaryota</taxon>
        <taxon>Fungi</taxon>
        <taxon>Fungi incertae sedis</taxon>
        <taxon>Chytridiomycota</taxon>
        <taxon>Chytridiomycota incertae sedis</taxon>
        <taxon>Chytridiomycetes</taxon>
        <taxon>Lobulomycetales</taxon>
        <taxon>Lobulomycetaceae</taxon>
        <taxon>Clydaea</taxon>
    </lineage>
</organism>
<evidence type="ECO:0000256" key="7">
    <source>
        <dbReference type="ARBA" id="ARBA00022801"/>
    </source>
</evidence>
<evidence type="ECO:0000256" key="10">
    <source>
        <dbReference type="ARBA" id="ARBA00022989"/>
    </source>
</evidence>
<protein>
    <recommendedName>
        <fullName evidence="5 14">Signal peptidase complex catalytic subunit SEC11</fullName>
        <ecNumber evidence="4 14">3.4.21.89</ecNumber>
    </recommendedName>
</protein>
<dbReference type="NCBIfam" id="TIGR02228">
    <property type="entry name" value="sigpep_I_arch"/>
    <property type="match status" value="1"/>
</dbReference>
<evidence type="ECO:0000256" key="3">
    <source>
        <dbReference type="ARBA" id="ARBA00011035"/>
    </source>
</evidence>
<dbReference type="PROSITE" id="PS00761">
    <property type="entry name" value="SPASE_I_3"/>
    <property type="match status" value="1"/>
</dbReference>
<evidence type="ECO:0000256" key="6">
    <source>
        <dbReference type="ARBA" id="ARBA00022692"/>
    </source>
</evidence>
<evidence type="ECO:0000256" key="11">
    <source>
        <dbReference type="ARBA" id="ARBA00023136"/>
    </source>
</evidence>
<evidence type="ECO:0000256" key="12">
    <source>
        <dbReference type="ARBA" id="ARBA00045533"/>
    </source>
</evidence>
<evidence type="ECO:0000256" key="1">
    <source>
        <dbReference type="ARBA" id="ARBA00000677"/>
    </source>
</evidence>
<dbReference type="CDD" id="cd06530">
    <property type="entry name" value="S26_SPase_I"/>
    <property type="match status" value="1"/>
</dbReference>
<keyword evidence="8 14" id="KW-0256">Endoplasmic reticulum</keyword>
<evidence type="ECO:0000256" key="5">
    <source>
        <dbReference type="ARBA" id="ARBA00019685"/>
    </source>
</evidence>
<name>A0AAD5TT24_9FUNG</name>
<dbReference type="PANTHER" id="PTHR10806:SF6">
    <property type="entry name" value="SIGNAL PEPTIDASE COMPLEX CATALYTIC SUBUNIT SEC11"/>
    <property type="match status" value="1"/>
</dbReference>
<evidence type="ECO:0000256" key="9">
    <source>
        <dbReference type="ARBA" id="ARBA00022968"/>
    </source>
</evidence>
<gene>
    <name evidence="15" type="primary">SEC11</name>
    <name evidence="15" type="ORF">HK099_002470</name>
</gene>
<proteinExistence type="inferred from homology"/>
<keyword evidence="7 14" id="KW-0378">Hydrolase</keyword>
<keyword evidence="16" id="KW-1185">Reference proteome</keyword>
<sequence>MGCGAVMTFKLGSLITNTESPIVVVISESMEPAFARGDLLALWFDKSPVVIGDIPIVHRVTEIHINKKTGKQYILTKGDNNGPDDRGLYTQYKHYDNWLHEDHIIGKVKGHFPFLGYITIIFSEQPKLKYLVFGIMIISTLLWENKEEN</sequence>
<comment type="function">
    <text evidence="12">Catalytic component of the signal peptidase complex (SPC) which catalyzes the cleavage of N-terminal signal sequences from nascent proteins as they are translocated into the lumen of the endoplasmic reticulum. Specifically cleaves N-terminal signal peptides that contain a hydrophobic alpha-helix (h-region) shorter than 18-20 amino acids.</text>
</comment>
<keyword evidence="10" id="KW-1133">Transmembrane helix</keyword>
<keyword evidence="9" id="KW-0735">Signal-anchor</keyword>
<dbReference type="EMBL" id="JADGJW010001812">
    <property type="protein sequence ID" value="KAJ3200924.1"/>
    <property type="molecule type" value="Genomic_DNA"/>
</dbReference>
<dbReference type="AlphaFoldDB" id="A0AAD5TT24"/>
<evidence type="ECO:0000313" key="15">
    <source>
        <dbReference type="EMBL" id="KAJ3200924.1"/>
    </source>
</evidence>
<evidence type="ECO:0000256" key="4">
    <source>
        <dbReference type="ARBA" id="ARBA00013208"/>
    </source>
</evidence>
<dbReference type="Proteomes" id="UP001211065">
    <property type="component" value="Unassembled WGS sequence"/>
</dbReference>
<reference evidence="15" key="1">
    <citation type="submission" date="2020-05" db="EMBL/GenBank/DDBJ databases">
        <title>Phylogenomic resolution of chytrid fungi.</title>
        <authorList>
            <person name="Stajich J.E."/>
            <person name="Amses K."/>
            <person name="Simmons R."/>
            <person name="Seto K."/>
            <person name="Myers J."/>
            <person name="Bonds A."/>
            <person name="Quandt C.A."/>
            <person name="Barry K."/>
            <person name="Liu P."/>
            <person name="Grigoriev I."/>
            <person name="Longcore J.E."/>
            <person name="James T.Y."/>
        </authorList>
    </citation>
    <scope>NUCLEOTIDE SEQUENCE</scope>
    <source>
        <strain evidence="15">JEL0476</strain>
    </source>
</reference>
<evidence type="ECO:0000256" key="2">
    <source>
        <dbReference type="ARBA" id="ARBA00004648"/>
    </source>
</evidence>
<dbReference type="GO" id="GO:0004252">
    <property type="term" value="F:serine-type endopeptidase activity"/>
    <property type="evidence" value="ECO:0007669"/>
    <property type="project" value="InterPro"/>
</dbReference>
<evidence type="ECO:0000256" key="14">
    <source>
        <dbReference type="RuleBase" id="RU362047"/>
    </source>
</evidence>
<comment type="caution">
    <text evidence="15">The sequence shown here is derived from an EMBL/GenBank/DDBJ whole genome shotgun (WGS) entry which is preliminary data.</text>
</comment>
<evidence type="ECO:0000256" key="13">
    <source>
        <dbReference type="ARBA" id="ARBA00047037"/>
    </source>
</evidence>
<comment type="catalytic activity">
    <reaction evidence="1 14">
        <text>Cleavage of hydrophobic, N-terminal signal or leader sequences from secreted and periplasmic proteins.</text>
        <dbReference type="EC" id="3.4.21.89"/>
    </reaction>
</comment>
<dbReference type="EC" id="3.4.21.89" evidence="4 14"/>
<dbReference type="PRINTS" id="PR00728">
    <property type="entry name" value="SIGNALPTASE"/>
</dbReference>
<dbReference type="GO" id="GO:0006465">
    <property type="term" value="P:signal peptide processing"/>
    <property type="evidence" value="ECO:0007669"/>
    <property type="project" value="UniProtKB-UniRule"/>
</dbReference>
<keyword evidence="11" id="KW-0472">Membrane</keyword>
<dbReference type="InterPro" id="IPR036286">
    <property type="entry name" value="LexA/Signal_pep-like_sf"/>
</dbReference>
<keyword evidence="14" id="KW-0645">Protease</keyword>
<dbReference type="PANTHER" id="PTHR10806">
    <property type="entry name" value="SIGNAL PEPTIDASE COMPLEX CATALYTIC SUBUNIT SEC11"/>
    <property type="match status" value="1"/>
</dbReference>
<dbReference type="InterPro" id="IPR019758">
    <property type="entry name" value="Pept_S26A_signal_pept_1_CS"/>
</dbReference>
<evidence type="ECO:0000256" key="8">
    <source>
        <dbReference type="ARBA" id="ARBA00022824"/>
    </source>
</evidence>
<evidence type="ECO:0000313" key="16">
    <source>
        <dbReference type="Proteomes" id="UP001211065"/>
    </source>
</evidence>
<keyword evidence="6" id="KW-0812">Transmembrane</keyword>
<dbReference type="InterPro" id="IPR019533">
    <property type="entry name" value="Peptidase_S26"/>
</dbReference>
<dbReference type="GO" id="GO:0005787">
    <property type="term" value="C:signal peptidase complex"/>
    <property type="evidence" value="ECO:0007669"/>
    <property type="project" value="TreeGrafter"/>
</dbReference>
<accession>A0AAD5TT24</accession>
<dbReference type="InterPro" id="IPR001733">
    <property type="entry name" value="Peptidase_S26B"/>
</dbReference>
<comment type="subunit">
    <text evidence="13">Component of the signal peptidase complex (SPC) composed of a catalytic subunit SEC11 and three accessory subunits SPC1, SPC2 and SPC3. The complex induces a local thinning of the ER membrane which is used to measure the length of the signal peptide (SP) h-region of protein substrates. This ensures the selectivity of the complex towards h-regions shorter than 18-20 amino acids. SPC associates with the translocon complex.</text>
</comment>
<dbReference type="SUPFAM" id="SSF51306">
    <property type="entry name" value="LexA/Signal peptidase"/>
    <property type="match status" value="1"/>
</dbReference>
<dbReference type="GO" id="GO:0009003">
    <property type="term" value="F:signal peptidase activity"/>
    <property type="evidence" value="ECO:0007669"/>
    <property type="project" value="UniProtKB-EC"/>
</dbReference>
<comment type="similarity">
    <text evidence="3 14">Belongs to the peptidase S26B family.</text>
</comment>
<comment type="subcellular location">
    <subcellularLocation>
        <location evidence="2">Endoplasmic reticulum membrane</location>
        <topology evidence="2">Single-pass type II membrane protein</topology>
    </subcellularLocation>
</comment>